<evidence type="ECO:0000256" key="2">
    <source>
        <dbReference type="PROSITE-ProRule" id="PRU01091"/>
    </source>
</evidence>
<feature type="domain" description="OmpR/PhoB-type" evidence="3">
    <location>
        <begin position="13"/>
        <end position="111"/>
    </location>
</feature>
<feature type="DNA-binding region" description="OmpR/PhoB-type" evidence="2">
    <location>
        <begin position="13"/>
        <end position="111"/>
    </location>
</feature>
<dbReference type="RefSeq" id="WP_093329980.1">
    <property type="nucleotide sequence ID" value="NZ_AP027363.1"/>
</dbReference>
<dbReference type="InterPro" id="IPR027417">
    <property type="entry name" value="P-loop_NTPase"/>
</dbReference>
<dbReference type="Pfam" id="PF20703">
    <property type="entry name" value="nSTAND1"/>
    <property type="match status" value="1"/>
</dbReference>
<dbReference type="InterPro" id="IPR001867">
    <property type="entry name" value="OmpR/PhoB-type_DNA-bd"/>
</dbReference>
<dbReference type="SUPFAM" id="SSF46894">
    <property type="entry name" value="C-terminal effector domain of the bipartite response regulators"/>
    <property type="match status" value="1"/>
</dbReference>
<dbReference type="PANTHER" id="PTHR47691">
    <property type="entry name" value="REGULATOR-RELATED"/>
    <property type="match status" value="1"/>
</dbReference>
<dbReference type="SMART" id="SM00862">
    <property type="entry name" value="Trans_reg_C"/>
    <property type="match status" value="1"/>
</dbReference>
<dbReference type="PANTHER" id="PTHR47691:SF3">
    <property type="entry name" value="HTH-TYPE TRANSCRIPTIONAL REGULATOR RV0890C-RELATED"/>
    <property type="match status" value="1"/>
</dbReference>
<dbReference type="InterPro" id="IPR011990">
    <property type="entry name" value="TPR-like_helical_dom_sf"/>
</dbReference>
<dbReference type="GO" id="GO:0000160">
    <property type="term" value="P:phosphorelay signal transduction system"/>
    <property type="evidence" value="ECO:0007669"/>
    <property type="project" value="InterPro"/>
</dbReference>
<dbReference type="SUPFAM" id="SSF52540">
    <property type="entry name" value="P-loop containing nucleoside triphosphate hydrolases"/>
    <property type="match status" value="1"/>
</dbReference>
<gene>
    <name evidence="4" type="ORF">SAMN05660429_02115</name>
</gene>
<dbReference type="Gene3D" id="1.25.40.10">
    <property type="entry name" value="Tetratricopeptide repeat domain"/>
    <property type="match status" value="2"/>
</dbReference>
<proteinExistence type="predicted"/>
<evidence type="ECO:0000259" key="3">
    <source>
        <dbReference type="PROSITE" id="PS51755"/>
    </source>
</evidence>
<dbReference type="STRING" id="349064.SAMN05660429_02115"/>
<keyword evidence="5" id="KW-1185">Reference proteome</keyword>
<dbReference type="PROSITE" id="PS51755">
    <property type="entry name" value="OMPR_PHOB"/>
    <property type="match status" value="1"/>
</dbReference>
<dbReference type="InterPro" id="IPR019734">
    <property type="entry name" value="TPR_rpt"/>
</dbReference>
<dbReference type="OrthoDB" id="9782895at2"/>
<sequence>MDAKGPVSKAEKQYSFKLGAWTVDSGSNQLISNGKCYTIEPKMMDVLIYLCQHAGQTISAEQLLTACWAGTFYGDAPVQKCIAGLRKKLGCDAKNPSYIETIYRRGYKIIANVDFPDDGPDLSQRTPLKKWNDGSPYLGLNTFENKHAAVYFGRTAAIADVVHHLTLCIEKQCHFLLVLGKSGSGKSSLIRAGVLPQLSKEKGLFPLNVVKHHIVMPSQSIHESPTVTLVNALEAMSLLKESISLDKFIKEVKRSPERINAGIALPTNISTSPDSIELSSAHEKKPTTSYCLLVLDQFEQFLLDENLTTAAKEHLVLCIKQLALHEHILCVALLRNDFYAECTAIKGFTELKDAGSQYDLQPPTPTEITRMIRNPAIAAGLTFEQDAKSGVQLDDILLDTAVKNPDALPLLEYTLDQLYQKRSKDNQLTMNVYHQIGGIEGAIAKQAEKVFTSLPKKTQGCWNNIMHALIQVDHKNKHAVTARKVPITAFKTALEKQFIQRFLDAQLFVSLIQNARGEPVQYITIAHEALLKHWQRIKQWLNDNASAIQTREQLAENCAFWLESGKASDALLNSKKKVLDCIDLMDRSEITLSKAELEFIAKSKRYQSRKKYVLATAVVALIAFSISTWFQAKQVRFERDTALTQSQRTKAISKFLTKILTAESPYEAQGKDLLLEDVLANASEQLNDKNEKSTIQQLYVDALLHKTLGVIYIDLGKIKPAEYHLNKGFRIYKDNNLTRDEDYLGLLFTLSRLSVLKSDPTGEYARIIETIEVSKLLFGEEHKDTLGALDNLATYYLDQKNYDEAEAIFLDVYHRRKTLFGASHNHTLYSLENLGDLYFAQNMYSKAESYYSQCYETWLEKAQLNNPYTLHCMRRLAITQLATNQYDNAEKLFTRHIDASSRVMGTDHPEVLSSKHYLGELYIETGKSNQARLLLTETWQQRKAILGESHKNTLLTKRKLDEVISIEAGTE</sequence>
<dbReference type="InterPro" id="IPR049052">
    <property type="entry name" value="nSTAND1"/>
</dbReference>
<dbReference type="SUPFAM" id="SSF48452">
    <property type="entry name" value="TPR-like"/>
    <property type="match status" value="2"/>
</dbReference>
<dbReference type="InterPro" id="IPR036388">
    <property type="entry name" value="WH-like_DNA-bd_sf"/>
</dbReference>
<dbReference type="InterPro" id="IPR016032">
    <property type="entry name" value="Sig_transdc_resp-reg_C-effctor"/>
</dbReference>
<dbReference type="Pfam" id="PF13424">
    <property type="entry name" value="TPR_12"/>
    <property type="match status" value="2"/>
</dbReference>
<dbReference type="EMBL" id="FOHK01000009">
    <property type="protein sequence ID" value="SET57016.1"/>
    <property type="molecule type" value="Genomic_DNA"/>
</dbReference>
<dbReference type="Pfam" id="PF00486">
    <property type="entry name" value="Trans_reg_C"/>
    <property type="match status" value="1"/>
</dbReference>
<dbReference type="Proteomes" id="UP000199308">
    <property type="component" value="Unassembled WGS sequence"/>
</dbReference>
<reference evidence="4 5" key="1">
    <citation type="submission" date="2016-10" db="EMBL/GenBank/DDBJ databases">
        <authorList>
            <person name="de Groot N.N."/>
        </authorList>
    </citation>
    <scope>NUCLEOTIDE SEQUENCE [LARGE SCALE GENOMIC DNA]</scope>
    <source>
        <strain evidence="4 5">DSM 19706</strain>
    </source>
</reference>
<keyword evidence="1 2" id="KW-0238">DNA-binding</keyword>
<dbReference type="SMART" id="SM00028">
    <property type="entry name" value="TPR"/>
    <property type="match status" value="4"/>
</dbReference>
<protein>
    <submittedName>
        <fullName evidence="4">Tetratricopeptide repeat-containing protein</fullName>
    </submittedName>
</protein>
<dbReference type="Gene3D" id="1.10.10.10">
    <property type="entry name" value="Winged helix-like DNA-binding domain superfamily/Winged helix DNA-binding domain"/>
    <property type="match status" value="1"/>
</dbReference>
<name>A0A1I0FFQ6_THASX</name>
<organism evidence="4 5">
    <name type="scientific">Thalassotalea agarivorans</name>
    <name type="common">Thalassomonas agarivorans</name>
    <dbReference type="NCBI Taxonomy" id="349064"/>
    <lineage>
        <taxon>Bacteria</taxon>
        <taxon>Pseudomonadati</taxon>
        <taxon>Pseudomonadota</taxon>
        <taxon>Gammaproteobacteria</taxon>
        <taxon>Alteromonadales</taxon>
        <taxon>Colwelliaceae</taxon>
        <taxon>Thalassotalea</taxon>
    </lineage>
</organism>
<accession>A0A1I0FFQ6</accession>
<evidence type="ECO:0000256" key="1">
    <source>
        <dbReference type="ARBA" id="ARBA00023125"/>
    </source>
</evidence>
<evidence type="ECO:0000313" key="4">
    <source>
        <dbReference type="EMBL" id="SET57016.1"/>
    </source>
</evidence>
<dbReference type="AlphaFoldDB" id="A0A1I0FFQ6"/>
<dbReference type="GO" id="GO:0006355">
    <property type="term" value="P:regulation of DNA-templated transcription"/>
    <property type="evidence" value="ECO:0007669"/>
    <property type="project" value="InterPro"/>
</dbReference>
<dbReference type="CDD" id="cd00383">
    <property type="entry name" value="trans_reg_C"/>
    <property type="match status" value="1"/>
</dbReference>
<dbReference type="GO" id="GO:0003677">
    <property type="term" value="F:DNA binding"/>
    <property type="evidence" value="ECO:0007669"/>
    <property type="project" value="UniProtKB-UniRule"/>
</dbReference>
<evidence type="ECO:0000313" key="5">
    <source>
        <dbReference type="Proteomes" id="UP000199308"/>
    </source>
</evidence>